<evidence type="ECO:0000313" key="8">
    <source>
        <dbReference type="Proteomes" id="UP001057868"/>
    </source>
</evidence>
<accession>A0A9W6DCR1</accession>
<feature type="transmembrane region" description="Helical" evidence="6">
    <location>
        <begin position="231"/>
        <end position="249"/>
    </location>
</feature>
<dbReference type="PANTHER" id="PTHR30250:SF11">
    <property type="entry name" value="O-ANTIGEN TRANSPORTER-RELATED"/>
    <property type="match status" value="1"/>
</dbReference>
<dbReference type="Proteomes" id="UP001057868">
    <property type="component" value="Unassembled WGS sequence"/>
</dbReference>
<sequence>MKIVDKLKSYLIGSVFRSMSFVLTANIISQLESFIFVIIATKTLSVEDYGIYTIVMTLIYTVIELSDMGMNGAVIRFSSQYYSQNEYDKELEIVNMALKKKFRNSLIVILAIIIFSKYISIYFFSSTKYNLYFIISAFGIGFSLVNSLNNSILQGRRWYKKYFYSIVLSNLILLILILMLYFTNTLSVINIVAVNVACLLISMIISYRLANISIVNVFRYKPFHLDVVKNFNSFGMWMLMWSIMSIMQSKVDVFMLSTYASKEQVSYYDLAMKMTKPILMICSSYAQVLNPILATLTSKQHLKNNINKITKFVVFVTGIILISIVFAKPAIYLIFGNKYANSILPLDIILVSIIFFVWTIPFNGALYAMNKPYIFCIAAAVGLVTTITFNVLLLPRYGAIGASMTFLLAQIIGLVVSIIGYRINIKKEG</sequence>
<feature type="transmembrane region" description="Helical" evidence="6">
    <location>
        <begin position="372"/>
        <end position="393"/>
    </location>
</feature>
<feature type="transmembrane region" description="Helical" evidence="6">
    <location>
        <begin position="106"/>
        <end position="125"/>
    </location>
</feature>
<evidence type="ECO:0000256" key="5">
    <source>
        <dbReference type="ARBA" id="ARBA00023136"/>
    </source>
</evidence>
<evidence type="ECO:0000256" key="4">
    <source>
        <dbReference type="ARBA" id="ARBA00022989"/>
    </source>
</evidence>
<feature type="transmembrane region" description="Helical" evidence="6">
    <location>
        <begin position="339"/>
        <end position="360"/>
    </location>
</feature>
<dbReference type="AlphaFoldDB" id="A0A9W6DCR1"/>
<feature type="transmembrane region" description="Helical" evidence="6">
    <location>
        <begin position="188"/>
        <end position="210"/>
    </location>
</feature>
<gene>
    <name evidence="7" type="ORF">CFOLD11_40980</name>
</gene>
<evidence type="ECO:0000256" key="2">
    <source>
        <dbReference type="ARBA" id="ARBA00022475"/>
    </source>
</evidence>
<evidence type="ECO:0000256" key="3">
    <source>
        <dbReference type="ARBA" id="ARBA00022692"/>
    </source>
</evidence>
<comment type="caution">
    <text evidence="7">The sequence shown here is derived from an EMBL/GenBank/DDBJ whole genome shotgun (WGS) entry which is preliminary data.</text>
</comment>
<feature type="transmembrane region" description="Helical" evidence="6">
    <location>
        <begin position="131"/>
        <end position="150"/>
    </location>
</feature>
<feature type="transmembrane region" description="Helical" evidence="6">
    <location>
        <begin position="309"/>
        <end position="327"/>
    </location>
</feature>
<dbReference type="EMBL" id="BQXY01000010">
    <property type="protein sequence ID" value="GKU27271.1"/>
    <property type="molecule type" value="Genomic_DNA"/>
</dbReference>
<dbReference type="RefSeq" id="WP_261854138.1">
    <property type="nucleotide sequence ID" value="NZ_BQXY01000010.1"/>
</dbReference>
<evidence type="ECO:0000313" key="7">
    <source>
        <dbReference type="EMBL" id="GKU27271.1"/>
    </source>
</evidence>
<keyword evidence="5 6" id="KW-0472">Membrane</keyword>
<feature type="transmembrane region" description="Helical" evidence="6">
    <location>
        <begin position="49"/>
        <end position="66"/>
    </location>
</feature>
<evidence type="ECO:0000256" key="6">
    <source>
        <dbReference type="SAM" id="Phobius"/>
    </source>
</evidence>
<keyword evidence="3 6" id="KW-0812">Transmembrane</keyword>
<dbReference type="InterPro" id="IPR050833">
    <property type="entry name" value="Poly_Biosynth_Transport"/>
</dbReference>
<dbReference type="PANTHER" id="PTHR30250">
    <property type="entry name" value="PST FAMILY PREDICTED COLANIC ACID TRANSPORTER"/>
    <property type="match status" value="1"/>
</dbReference>
<feature type="transmembrane region" description="Helical" evidence="6">
    <location>
        <begin position="21"/>
        <end position="43"/>
    </location>
</feature>
<feature type="transmembrane region" description="Helical" evidence="6">
    <location>
        <begin position="278"/>
        <end position="297"/>
    </location>
</feature>
<feature type="transmembrane region" description="Helical" evidence="6">
    <location>
        <begin position="399"/>
        <end position="421"/>
    </location>
</feature>
<feature type="transmembrane region" description="Helical" evidence="6">
    <location>
        <begin position="162"/>
        <end position="182"/>
    </location>
</feature>
<protein>
    <submittedName>
        <fullName evidence="7">Polysaccharide biosynthesis protein</fullName>
    </submittedName>
</protein>
<dbReference type="Pfam" id="PF13440">
    <property type="entry name" value="Polysacc_synt_3"/>
    <property type="match status" value="1"/>
</dbReference>
<keyword evidence="2" id="KW-1003">Cell membrane</keyword>
<keyword evidence="8" id="KW-1185">Reference proteome</keyword>
<reference evidence="7" key="1">
    <citation type="journal article" date="2023" name="Int. J. Syst. Evol. Microbiol.">
        <title>&lt;i&gt;Clostridium folliculivorans&lt;/i&gt; sp. nov., isolated from soil samples of an organic paddy in Japan.</title>
        <authorList>
            <person name="Tazawa J."/>
            <person name="Kobayashi H."/>
            <person name="Tanizawa Y."/>
            <person name="Uchino A."/>
            <person name="Tanaka F."/>
            <person name="Urashima Y."/>
            <person name="Miura S."/>
            <person name="Sakamoto M."/>
            <person name="Ohkuma M."/>
            <person name="Tohno M."/>
        </authorList>
    </citation>
    <scope>NUCLEOTIDE SEQUENCE</scope>
    <source>
        <strain evidence="7">D1-1</strain>
    </source>
</reference>
<proteinExistence type="predicted"/>
<keyword evidence="4 6" id="KW-1133">Transmembrane helix</keyword>
<dbReference type="GO" id="GO:0005886">
    <property type="term" value="C:plasma membrane"/>
    <property type="evidence" value="ECO:0007669"/>
    <property type="project" value="UniProtKB-SubCell"/>
</dbReference>
<comment type="subcellular location">
    <subcellularLocation>
        <location evidence="1">Cell membrane</location>
        <topology evidence="1">Multi-pass membrane protein</topology>
    </subcellularLocation>
</comment>
<organism evidence="7 8">
    <name type="scientific">Clostridium folliculivorans</name>
    <dbReference type="NCBI Taxonomy" id="2886038"/>
    <lineage>
        <taxon>Bacteria</taxon>
        <taxon>Bacillati</taxon>
        <taxon>Bacillota</taxon>
        <taxon>Clostridia</taxon>
        <taxon>Eubacteriales</taxon>
        <taxon>Clostridiaceae</taxon>
        <taxon>Clostridium</taxon>
    </lineage>
</organism>
<evidence type="ECO:0000256" key="1">
    <source>
        <dbReference type="ARBA" id="ARBA00004651"/>
    </source>
</evidence>
<name>A0A9W6DCR1_9CLOT</name>